<sequence>MKVCVLFLTHQSNASIIDHFDSIELPPGWSKYLLVDENSCAVSEFGDRSVVGFCHESLVKVGYHPISGTLIPGSAHFPVIEFAYTRKVDFVWAIEFDVQWTASWLDFFNEFDDYADFLATRVRRYETDANWCWWDSLKPPPGATIEWNHPNASLASFNPIYRLSAAAVCALRKRFLLGWSGHCEVTIPTLLEQDGLVVADMGGVSGFTPNAQRDRIYTFETMQWRPEFSLQDVPTFEPNLLYHPVKH</sequence>
<reference evidence="2" key="1">
    <citation type="journal article" date="2019" name="Int. J. Syst. Evol. Microbiol.">
        <title>The Global Catalogue of Microorganisms (GCM) 10K type strain sequencing project: providing services to taxonomists for standard genome sequencing and annotation.</title>
        <authorList>
            <consortium name="The Broad Institute Genomics Platform"/>
            <consortium name="The Broad Institute Genome Sequencing Center for Infectious Disease"/>
            <person name="Wu L."/>
            <person name="Ma J."/>
        </authorList>
    </citation>
    <scope>NUCLEOTIDE SEQUENCE [LARGE SCALE GENOMIC DNA]</scope>
    <source>
        <strain evidence="2">JCM 17759</strain>
    </source>
</reference>
<dbReference type="EMBL" id="BAABGA010000067">
    <property type="protein sequence ID" value="GAA4464253.1"/>
    <property type="molecule type" value="Genomic_DNA"/>
</dbReference>
<proteinExistence type="predicted"/>
<evidence type="ECO:0000313" key="1">
    <source>
        <dbReference type="EMBL" id="GAA4464253.1"/>
    </source>
</evidence>
<gene>
    <name evidence="1" type="ORF">GCM10023156_50590</name>
</gene>
<keyword evidence="2" id="KW-1185">Reference proteome</keyword>
<evidence type="ECO:0000313" key="2">
    <source>
        <dbReference type="Proteomes" id="UP001500840"/>
    </source>
</evidence>
<dbReference type="Proteomes" id="UP001500840">
    <property type="component" value="Unassembled WGS sequence"/>
</dbReference>
<organism evidence="1 2">
    <name type="scientific">Novipirellula rosea</name>
    <dbReference type="NCBI Taxonomy" id="1031540"/>
    <lineage>
        <taxon>Bacteria</taxon>
        <taxon>Pseudomonadati</taxon>
        <taxon>Planctomycetota</taxon>
        <taxon>Planctomycetia</taxon>
        <taxon>Pirellulales</taxon>
        <taxon>Pirellulaceae</taxon>
        <taxon>Novipirellula</taxon>
    </lineage>
</organism>
<name>A0ABP8NDT1_9BACT</name>
<comment type="caution">
    <text evidence="1">The sequence shown here is derived from an EMBL/GenBank/DDBJ whole genome shotgun (WGS) entry which is preliminary data.</text>
</comment>
<dbReference type="RefSeq" id="WP_345326629.1">
    <property type="nucleotide sequence ID" value="NZ_BAABGA010000067.1"/>
</dbReference>
<accession>A0ABP8NDT1</accession>
<protein>
    <submittedName>
        <fullName evidence="1">Uncharacterized protein</fullName>
    </submittedName>
</protein>